<gene>
    <name evidence="1" type="ORF">PUN28_017086</name>
</gene>
<protein>
    <submittedName>
        <fullName evidence="1">Uncharacterized protein</fullName>
    </submittedName>
</protein>
<evidence type="ECO:0000313" key="2">
    <source>
        <dbReference type="Proteomes" id="UP001430953"/>
    </source>
</evidence>
<accession>A0AAW2EQ18</accession>
<organism evidence="1 2">
    <name type="scientific">Cardiocondyla obscurior</name>
    <dbReference type="NCBI Taxonomy" id="286306"/>
    <lineage>
        <taxon>Eukaryota</taxon>
        <taxon>Metazoa</taxon>
        <taxon>Ecdysozoa</taxon>
        <taxon>Arthropoda</taxon>
        <taxon>Hexapoda</taxon>
        <taxon>Insecta</taxon>
        <taxon>Pterygota</taxon>
        <taxon>Neoptera</taxon>
        <taxon>Endopterygota</taxon>
        <taxon>Hymenoptera</taxon>
        <taxon>Apocrita</taxon>
        <taxon>Aculeata</taxon>
        <taxon>Formicoidea</taxon>
        <taxon>Formicidae</taxon>
        <taxon>Myrmicinae</taxon>
        <taxon>Cardiocondyla</taxon>
    </lineage>
</organism>
<dbReference type="EMBL" id="JADYXP020000020">
    <property type="protein sequence ID" value="KAL0104130.1"/>
    <property type="molecule type" value="Genomic_DNA"/>
</dbReference>
<dbReference type="Proteomes" id="UP001430953">
    <property type="component" value="Unassembled WGS sequence"/>
</dbReference>
<comment type="caution">
    <text evidence="1">The sequence shown here is derived from an EMBL/GenBank/DDBJ whole genome shotgun (WGS) entry which is preliminary data.</text>
</comment>
<proteinExistence type="predicted"/>
<evidence type="ECO:0000313" key="1">
    <source>
        <dbReference type="EMBL" id="KAL0104130.1"/>
    </source>
</evidence>
<reference evidence="1 2" key="1">
    <citation type="submission" date="2023-03" db="EMBL/GenBank/DDBJ databases">
        <title>High recombination rates correlate with genetic variation in Cardiocondyla obscurior ants.</title>
        <authorList>
            <person name="Errbii M."/>
        </authorList>
    </citation>
    <scope>NUCLEOTIDE SEQUENCE [LARGE SCALE GENOMIC DNA]</scope>
    <source>
        <strain evidence="1">Alpha-2009</strain>
        <tissue evidence="1">Whole body</tissue>
    </source>
</reference>
<name>A0AAW2EQ18_9HYME</name>
<dbReference type="AlphaFoldDB" id="A0AAW2EQ18"/>
<sequence>MIFRRRRNVLSSYTSVHVYSYKGRGQDIHRRTHEIKLVFAIQSMTASSFITFTYRGTNRKAKIKVATFSIFHV</sequence>
<keyword evidence="2" id="KW-1185">Reference proteome</keyword>